<keyword evidence="4" id="KW-1185">Reference proteome</keyword>
<gene>
    <name evidence="3" type="primary">RRN3-L</name>
    <name evidence="3" type="ORF">Hamer_G011375</name>
</gene>
<dbReference type="GO" id="GO:0001042">
    <property type="term" value="F:RNA polymerase I core binding"/>
    <property type="evidence" value="ECO:0007669"/>
    <property type="project" value="TreeGrafter"/>
</dbReference>
<dbReference type="PANTHER" id="PTHR12790">
    <property type="entry name" value="TRANSCRIPTION INITIATION FACTOR IA RRN3"/>
    <property type="match status" value="1"/>
</dbReference>
<keyword evidence="3" id="KW-0396">Initiation factor</keyword>
<dbReference type="GO" id="GO:0006361">
    <property type="term" value="P:transcription initiation at RNA polymerase I promoter"/>
    <property type="evidence" value="ECO:0007669"/>
    <property type="project" value="InterPro"/>
</dbReference>
<keyword evidence="3" id="KW-0648">Protein biosynthesis</keyword>
<sequence>MPATPILKKQAPAASSACKRVVFNTSQTIHSIILKFRESGDSSHFSSLFNDLSTSGSKSELLLWLSQMTECVPLLDRQADKIVLQFLKIPWYKSKELAAAAKSFVITLVTAHNYYTYSVLKQLFTSLIPDVNEDDESLLVKAGLLTEEKEVCQQLILTSIVAIHNHVPMCRDTLLVLARKCMPYFRRHVHQHAVYTFNLLQLANQLPRLRMALLEIVITNMVTIDVHIPRSELATLDEDDDDDSSEEEDVFDMEVDEPKEKEGKVASESSCAMNHKDGNTLDVLMAIMLQYVHDVCHGFNEPRKPTVLSENSADVKSTPQIRDSKQLCQAGSVSLSGNDNSLTVGCECGGREHDLAALKLLFTDLKEVFSSIILRTFASCHVQFLVFYLLALRPGLATIFLEFLRVKQFENPNCSRDVRQNAMAYIGSLLARGKFIPFSHVHSCLEEMMRATNYEDFLLHSPFYYACQTVFYVFTFRYREYTKDSKRLALARSLNLERLVMSQLNPLRICAPPVVSNFAAVTRRFQLAYCYTIMENNKRFGIPAASVDEHRCAGNTTLNMLFPFDPYLLQRSKIYIEDHYREFDGLPEDVVKSQETTMDTDAQDIIVTPKSFDFSYGSSPGYRKWQGGFLPSDHLVEGVFPL</sequence>
<dbReference type="GO" id="GO:0001181">
    <property type="term" value="F:RNA polymerase I general transcription initiation factor activity"/>
    <property type="evidence" value="ECO:0007669"/>
    <property type="project" value="InterPro"/>
</dbReference>
<feature type="compositionally biased region" description="Acidic residues" evidence="2">
    <location>
        <begin position="235"/>
        <end position="255"/>
    </location>
</feature>
<dbReference type="Proteomes" id="UP000747542">
    <property type="component" value="Unassembled WGS sequence"/>
</dbReference>
<protein>
    <submittedName>
        <fullName evidence="3">RNA polymerase I-specific transcription initiation factor RRN3-like</fullName>
    </submittedName>
</protein>
<evidence type="ECO:0000313" key="4">
    <source>
        <dbReference type="Proteomes" id="UP000747542"/>
    </source>
</evidence>
<dbReference type="EMBL" id="JAHLQT010034478">
    <property type="protein sequence ID" value="KAG7158707.1"/>
    <property type="molecule type" value="Genomic_DNA"/>
</dbReference>
<evidence type="ECO:0000256" key="2">
    <source>
        <dbReference type="SAM" id="MobiDB-lite"/>
    </source>
</evidence>
<dbReference type="AlphaFoldDB" id="A0A8J5MPI9"/>
<accession>A0A8J5MPI9</accession>
<dbReference type="PANTHER" id="PTHR12790:SF0">
    <property type="entry name" value="RNA POLYMERASE I-SPECIFIC TRANSCRIPTION INITIATION FACTOR RRN3-RELATED"/>
    <property type="match status" value="1"/>
</dbReference>
<organism evidence="3 4">
    <name type="scientific">Homarus americanus</name>
    <name type="common">American lobster</name>
    <dbReference type="NCBI Taxonomy" id="6706"/>
    <lineage>
        <taxon>Eukaryota</taxon>
        <taxon>Metazoa</taxon>
        <taxon>Ecdysozoa</taxon>
        <taxon>Arthropoda</taxon>
        <taxon>Crustacea</taxon>
        <taxon>Multicrustacea</taxon>
        <taxon>Malacostraca</taxon>
        <taxon>Eumalacostraca</taxon>
        <taxon>Eucarida</taxon>
        <taxon>Decapoda</taxon>
        <taxon>Pleocyemata</taxon>
        <taxon>Astacidea</taxon>
        <taxon>Nephropoidea</taxon>
        <taxon>Nephropidae</taxon>
        <taxon>Homarus</taxon>
    </lineage>
</organism>
<dbReference type="InterPro" id="IPR007991">
    <property type="entry name" value="RNA_pol_I_trans_ini_fac_RRN3"/>
</dbReference>
<evidence type="ECO:0000313" key="3">
    <source>
        <dbReference type="EMBL" id="KAG7158707.1"/>
    </source>
</evidence>
<name>A0A8J5MPI9_HOMAM</name>
<dbReference type="Pfam" id="PF05327">
    <property type="entry name" value="RRN3"/>
    <property type="match status" value="1"/>
</dbReference>
<reference evidence="3" key="1">
    <citation type="journal article" date="2021" name="Sci. Adv.">
        <title>The American lobster genome reveals insights on longevity, neural, and immune adaptations.</title>
        <authorList>
            <person name="Polinski J.M."/>
            <person name="Zimin A.V."/>
            <person name="Clark K.F."/>
            <person name="Kohn A.B."/>
            <person name="Sadowski N."/>
            <person name="Timp W."/>
            <person name="Ptitsyn A."/>
            <person name="Khanna P."/>
            <person name="Romanova D.Y."/>
            <person name="Williams P."/>
            <person name="Greenwood S.J."/>
            <person name="Moroz L.L."/>
            <person name="Walt D.R."/>
            <person name="Bodnar A.G."/>
        </authorList>
    </citation>
    <scope>NUCLEOTIDE SEQUENCE</scope>
    <source>
        <strain evidence="3">GMGI-L3</strain>
    </source>
</reference>
<comment type="similarity">
    <text evidence="1">Belongs to the RRN3 family.</text>
</comment>
<proteinExistence type="inferred from homology"/>
<feature type="region of interest" description="Disordered" evidence="2">
    <location>
        <begin position="235"/>
        <end position="270"/>
    </location>
</feature>
<evidence type="ECO:0000256" key="1">
    <source>
        <dbReference type="ARBA" id="ARBA00010098"/>
    </source>
</evidence>
<comment type="caution">
    <text evidence="3">The sequence shown here is derived from an EMBL/GenBank/DDBJ whole genome shotgun (WGS) entry which is preliminary data.</text>
</comment>
<feature type="compositionally biased region" description="Basic and acidic residues" evidence="2">
    <location>
        <begin position="256"/>
        <end position="265"/>
    </location>
</feature>
<dbReference type="GO" id="GO:0003743">
    <property type="term" value="F:translation initiation factor activity"/>
    <property type="evidence" value="ECO:0007669"/>
    <property type="project" value="UniProtKB-KW"/>
</dbReference>
<dbReference type="GO" id="GO:0005634">
    <property type="term" value="C:nucleus"/>
    <property type="evidence" value="ECO:0007669"/>
    <property type="project" value="TreeGrafter"/>
</dbReference>